<proteinExistence type="predicted"/>
<keyword evidence="2" id="KW-1185">Reference proteome</keyword>
<dbReference type="AlphaFoldDB" id="A0A8J2K006"/>
<name>A0A8J2K006_9HEXA</name>
<gene>
    <name evidence="1" type="ORF">AFUS01_LOCUS16121</name>
</gene>
<feature type="non-terminal residue" evidence="1">
    <location>
        <position position="1"/>
    </location>
</feature>
<organism evidence="1 2">
    <name type="scientific">Allacma fusca</name>
    <dbReference type="NCBI Taxonomy" id="39272"/>
    <lineage>
        <taxon>Eukaryota</taxon>
        <taxon>Metazoa</taxon>
        <taxon>Ecdysozoa</taxon>
        <taxon>Arthropoda</taxon>
        <taxon>Hexapoda</taxon>
        <taxon>Collembola</taxon>
        <taxon>Symphypleona</taxon>
        <taxon>Sminthuridae</taxon>
        <taxon>Allacma</taxon>
    </lineage>
</organism>
<evidence type="ECO:0000313" key="1">
    <source>
        <dbReference type="EMBL" id="CAG7727269.1"/>
    </source>
</evidence>
<evidence type="ECO:0000313" key="2">
    <source>
        <dbReference type="Proteomes" id="UP000708208"/>
    </source>
</evidence>
<reference evidence="1" key="1">
    <citation type="submission" date="2021-06" db="EMBL/GenBank/DDBJ databases">
        <authorList>
            <person name="Hodson N. C."/>
            <person name="Mongue J. A."/>
            <person name="Jaron S. K."/>
        </authorList>
    </citation>
    <scope>NUCLEOTIDE SEQUENCE</scope>
</reference>
<protein>
    <submittedName>
        <fullName evidence="1">Uncharacterized protein</fullName>
    </submittedName>
</protein>
<dbReference type="Proteomes" id="UP000708208">
    <property type="component" value="Unassembled WGS sequence"/>
</dbReference>
<accession>A0A8J2K006</accession>
<sequence>FRGLRNEDCPFMKFIRLVLTERAHEIKELHFTGLLFDRGSVNLRSHWGISNLGNWFPNLVTLKIPKHDMDLSLELIESAPNLNKIIGSFDNYSYEDWRDPDRYVPANKHFAISNATAIGAAHISHLVTEVKPKNLETICLIATPRQNRDNSHIENCVLKLSNLMCHSLRKISCSFSTLALLGNISGIPRFYVLKSMDLFNDYGQASFKKGLGYLKSITFKYTFPNVREVAIHDGICFKPPLMYEPVQDFCCASVTSMQLGQCNLDCIPVISSIFPNVTRLQLHTIGVLQHLLQLNSDWGNLEELDFCYSLDNIRLDQYFRPCESSSSQNDLRRIQNVDNNLEIHAHTKGYSFFNRKHLKKISIIGSPSWFLPNHVRKLMGPDFLSLETGRSITQNLPGLLIELKVELNESVHSSDDFNFSHLMTIADISQSSSDVKQGNLSENLLRTWSIRFRSASHS</sequence>
<dbReference type="EMBL" id="CAJVCH010146279">
    <property type="protein sequence ID" value="CAG7727269.1"/>
    <property type="molecule type" value="Genomic_DNA"/>
</dbReference>
<comment type="caution">
    <text evidence="1">The sequence shown here is derived from an EMBL/GenBank/DDBJ whole genome shotgun (WGS) entry which is preliminary data.</text>
</comment>